<name>A0A9D3X4X0_9SAUR</name>
<protein>
    <submittedName>
        <fullName evidence="1">Uncharacterized protein</fullName>
    </submittedName>
</protein>
<gene>
    <name evidence="1" type="ORF">KIL84_016619</name>
</gene>
<accession>A0A9D3X4X0</accession>
<dbReference type="Proteomes" id="UP000827986">
    <property type="component" value="Unassembled WGS sequence"/>
</dbReference>
<proteinExistence type="predicted"/>
<reference evidence="1" key="1">
    <citation type="submission" date="2021-09" db="EMBL/GenBank/DDBJ databases">
        <title>The genome of Mauremys mutica provides insights into the evolution of semi-aquatic lifestyle.</title>
        <authorList>
            <person name="Gong S."/>
            <person name="Gao Y."/>
        </authorList>
    </citation>
    <scope>NUCLEOTIDE SEQUENCE</scope>
    <source>
        <strain evidence="1">MM-2020</strain>
        <tissue evidence="1">Muscle</tissue>
    </source>
</reference>
<comment type="caution">
    <text evidence="1">The sequence shown here is derived from an EMBL/GenBank/DDBJ whole genome shotgun (WGS) entry which is preliminary data.</text>
</comment>
<sequence>MGTSSESIQTANGKQLLNLCGTNTLKTGDSLFQQKRTRKLTWRSPDNAIANHTDHVCMFKRWASLRNVRVRKGADVVSDHYLLVAMLQPKLQEIMKTDKNCYNNREVQEQKHRSDARLPLAAVTVFYRTRLMKLWKTNCQNGRRQ</sequence>
<dbReference type="AlphaFoldDB" id="A0A9D3X4X0"/>
<organism evidence="1 2">
    <name type="scientific">Mauremys mutica</name>
    <name type="common">yellowpond turtle</name>
    <dbReference type="NCBI Taxonomy" id="74926"/>
    <lineage>
        <taxon>Eukaryota</taxon>
        <taxon>Metazoa</taxon>
        <taxon>Chordata</taxon>
        <taxon>Craniata</taxon>
        <taxon>Vertebrata</taxon>
        <taxon>Euteleostomi</taxon>
        <taxon>Archelosauria</taxon>
        <taxon>Testudinata</taxon>
        <taxon>Testudines</taxon>
        <taxon>Cryptodira</taxon>
        <taxon>Durocryptodira</taxon>
        <taxon>Testudinoidea</taxon>
        <taxon>Geoemydidae</taxon>
        <taxon>Geoemydinae</taxon>
        <taxon>Mauremys</taxon>
    </lineage>
</organism>
<evidence type="ECO:0000313" key="2">
    <source>
        <dbReference type="Proteomes" id="UP000827986"/>
    </source>
</evidence>
<keyword evidence="2" id="KW-1185">Reference proteome</keyword>
<evidence type="ECO:0000313" key="1">
    <source>
        <dbReference type="EMBL" id="KAH1172780.1"/>
    </source>
</evidence>
<dbReference type="EMBL" id="JAHDVG010000482">
    <property type="protein sequence ID" value="KAH1172780.1"/>
    <property type="molecule type" value="Genomic_DNA"/>
</dbReference>